<evidence type="ECO:0008006" key="3">
    <source>
        <dbReference type="Google" id="ProtNLM"/>
    </source>
</evidence>
<proteinExistence type="predicted"/>
<evidence type="ECO:0000313" key="2">
    <source>
        <dbReference type="Proteomes" id="UP001156627"/>
    </source>
</evidence>
<dbReference type="SUPFAM" id="SSF56935">
    <property type="entry name" value="Porins"/>
    <property type="match status" value="1"/>
</dbReference>
<gene>
    <name evidence="1" type="ORF">GCM10007898_41320</name>
</gene>
<protein>
    <recommendedName>
        <fullName evidence="3">TonB dependent receptor</fullName>
    </recommendedName>
</protein>
<dbReference type="EMBL" id="BSOA01000049">
    <property type="protein sequence ID" value="GLQ90556.1"/>
    <property type="molecule type" value="Genomic_DNA"/>
</dbReference>
<organism evidence="1 2">
    <name type="scientific">Dyella flagellata</name>
    <dbReference type="NCBI Taxonomy" id="1867833"/>
    <lineage>
        <taxon>Bacteria</taxon>
        <taxon>Pseudomonadati</taxon>
        <taxon>Pseudomonadota</taxon>
        <taxon>Gammaproteobacteria</taxon>
        <taxon>Lysobacterales</taxon>
        <taxon>Rhodanobacteraceae</taxon>
        <taxon>Dyella</taxon>
    </lineage>
</organism>
<comment type="caution">
    <text evidence="1">The sequence shown here is derived from an EMBL/GenBank/DDBJ whole genome shotgun (WGS) entry which is preliminary data.</text>
</comment>
<sequence length="83" mass="9534">MALFDQLGYTKILADKQTDLQLEYDFSEGRWNGLSMLLQVYNLTNSPNVTQQISKLPNNVSVARPLDYVTWGRTVMFGVNYKL</sequence>
<name>A0ABQ5XH94_9GAMM</name>
<dbReference type="Proteomes" id="UP001156627">
    <property type="component" value="Unassembled WGS sequence"/>
</dbReference>
<keyword evidence="2" id="KW-1185">Reference proteome</keyword>
<evidence type="ECO:0000313" key="1">
    <source>
        <dbReference type="EMBL" id="GLQ90556.1"/>
    </source>
</evidence>
<accession>A0ABQ5XH94</accession>
<reference evidence="2" key="1">
    <citation type="journal article" date="2019" name="Int. J. Syst. Evol. Microbiol.">
        <title>The Global Catalogue of Microorganisms (GCM) 10K type strain sequencing project: providing services to taxonomists for standard genome sequencing and annotation.</title>
        <authorList>
            <consortium name="The Broad Institute Genomics Platform"/>
            <consortium name="The Broad Institute Genome Sequencing Center for Infectious Disease"/>
            <person name="Wu L."/>
            <person name="Ma J."/>
        </authorList>
    </citation>
    <scope>NUCLEOTIDE SEQUENCE [LARGE SCALE GENOMIC DNA]</scope>
    <source>
        <strain evidence="2">NBRC 111981</strain>
    </source>
</reference>